<dbReference type="Proteomes" id="UP001530377">
    <property type="component" value="Unassembled WGS sequence"/>
</dbReference>
<dbReference type="InterPro" id="IPR000719">
    <property type="entry name" value="Prot_kinase_dom"/>
</dbReference>
<dbReference type="InterPro" id="IPR008271">
    <property type="entry name" value="Ser/Thr_kinase_AS"/>
</dbReference>
<evidence type="ECO:0000256" key="2">
    <source>
        <dbReference type="ARBA" id="ARBA00022679"/>
    </source>
</evidence>
<gene>
    <name evidence="10" type="ORF">ACHAXA_004209</name>
</gene>
<evidence type="ECO:0000256" key="8">
    <source>
        <dbReference type="SAM" id="MobiDB-lite"/>
    </source>
</evidence>
<evidence type="ECO:0000313" key="11">
    <source>
        <dbReference type="Proteomes" id="UP001530377"/>
    </source>
</evidence>
<dbReference type="Pfam" id="PF00069">
    <property type="entry name" value="Pkinase"/>
    <property type="match status" value="1"/>
</dbReference>
<dbReference type="SUPFAM" id="SSF56112">
    <property type="entry name" value="Protein kinase-like (PK-like)"/>
    <property type="match status" value="1"/>
</dbReference>
<dbReference type="EMBL" id="JALLPB020000236">
    <property type="protein sequence ID" value="KAL3811777.1"/>
    <property type="molecule type" value="Genomic_DNA"/>
</dbReference>
<comment type="similarity">
    <text evidence="7">Belongs to the protein kinase superfamily.</text>
</comment>
<keyword evidence="3 6" id="KW-0547">Nucleotide-binding</keyword>
<dbReference type="SMART" id="SM00220">
    <property type="entry name" value="S_TKc"/>
    <property type="match status" value="1"/>
</dbReference>
<dbReference type="PROSITE" id="PS50011">
    <property type="entry name" value="PROTEIN_KINASE_DOM"/>
    <property type="match status" value="1"/>
</dbReference>
<keyword evidence="5 6" id="KW-0067">ATP-binding</keyword>
<dbReference type="PANTHER" id="PTHR24349">
    <property type="entry name" value="SERINE/THREONINE-PROTEIN KINASE"/>
    <property type="match status" value="1"/>
</dbReference>
<organism evidence="10 11">
    <name type="scientific">Cyclostephanos tholiformis</name>
    <dbReference type="NCBI Taxonomy" id="382380"/>
    <lineage>
        <taxon>Eukaryota</taxon>
        <taxon>Sar</taxon>
        <taxon>Stramenopiles</taxon>
        <taxon>Ochrophyta</taxon>
        <taxon>Bacillariophyta</taxon>
        <taxon>Coscinodiscophyceae</taxon>
        <taxon>Thalassiosirophycidae</taxon>
        <taxon>Stephanodiscales</taxon>
        <taxon>Stephanodiscaceae</taxon>
        <taxon>Cyclostephanos</taxon>
    </lineage>
</organism>
<dbReference type="FunFam" id="1.10.510.10:FF:000475">
    <property type="entry name" value="Calcium-dependent protein kinase 5"/>
    <property type="match status" value="1"/>
</dbReference>
<feature type="domain" description="Protein kinase" evidence="9">
    <location>
        <begin position="99"/>
        <end position="363"/>
    </location>
</feature>
<dbReference type="PROSITE" id="PS00108">
    <property type="entry name" value="PROTEIN_KINASE_ST"/>
    <property type="match status" value="1"/>
</dbReference>
<feature type="compositionally biased region" description="Basic and acidic residues" evidence="8">
    <location>
        <begin position="31"/>
        <end position="41"/>
    </location>
</feature>
<keyword evidence="11" id="KW-1185">Reference proteome</keyword>
<dbReference type="PROSITE" id="PS00107">
    <property type="entry name" value="PROTEIN_KINASE_ATP"/>
    <property type="match status" value="1"/>
</dbReference>
<evidence type="ECO:0000256" key="7">
    <source>
        <dbReference type="RuleBase" id="RU000304"/>
    </source>
</evidence>
<dbReference type="GO" id="GO:0005524">
    <property type="term" value="F:ATP binding"/>
    <property type="evidence" value="ECO:0007669"/>
    <property type="project" value="UniProtKB-UniRule"/>
</dbReference>
<sequence length="405" mass="46412">MNFFNLGTAPSMTFDELVFDFAPLMTSATMDTDKSSHREDTTTSCPRDYRRHQHQHRYDDDDEYSPDRVPISPSSLSEEDVAAFGVTGERFGDIEDWYRIDPRILGSGHHGSVRRCVDVATGRRCAVKSIRKGDPHADHHVLVREIALLRETRHRGIIGLVDVIEDEDYVHIVTELCTGGELFDRIIEKASDRNSDVPCFAEYEAARIMHQILSAVSHMHDNAIVHRDIKPENILYETVDDSTVKIIDLGLSRKHFSDVDRPMSSIVGTPYYIAPEVLLRKYDKACDMWSVGVVAYTLLCGYPPFNGSNNEEVYDAVQSGRYRFHSSEWSSTSLESRDFIRNLLRMDPRRRMTAREALNHPWILKHVVCNTVARCNEERQDIPSVEVVFKGTRERDSIRFADDLM</sequence>
<evidence type="ECO:0000256" key="6">
    <source>
        <dbReference type="PROSITE-ProRule" id="PRU10141"/>
    </source>
</evidence>
<dbReference type="AlphaFoldDB" id="A0ABD3RHG4"/>
<evidence type="ECO:0000259" key="9">
    <source>
        <dbReference type="PROSITE" id="PS50011"/>
    </source>
</evidence>
<name>A0ABD3RHG4_9STRA</name>
<dbReference type="Gene3D" id="1.10.510.10">
    <property type="entry name" value="Transferase(Phosphotransferase) domain 1"/>
    <property type="match status" value="1"/>
</dbReference>
<protein>
    <recommendedName>
        <fullName evidence="9">Protein kinase domain-containing protein</fullName>
    </recommendedName>
</protein>
<feature type="binding site" evidence="6">
    <location>
        <position position="132"/>
    </location>
    <ligand>
        <name>ATP</name>
        <dbReference type="ChEBI" id="CHEBI:30616"/>
    </ligand>
</feature>
<accession>A0ABD3RHG4</accession>
<feature type="region of interest" description="Disordered" evidence="8">
    <location>
        <begin position="29"/>
        <end position="74"/>
    </location>
</feature>
<evidence type="ECO:0000256" key="3">
    <source>
        <dbReference type="ARBA" id="ARBA00022741"/>
    </source>
</evidence>
<evidence type="ECO:0000256" key="5">
    <source>
        <dbReference type="ARBA" id="ARBA00022840"/>
    </source>
</evidence>
<evidence type="ECO:0000256" key="4">
    <source>
        <dbReference type="ARBA" id="ARBA00022777"/>
    </source>
</evidence>
<evidence type="ECO:0000256" key="1">
    <source>
        <dbReference type="ARBA" id="ARBA00022527"/>
    </source>
</evidence>
<comment type="caution">
    <text evidence="10">The sequence shown here is derived from an EMBL/GenBank/DDBJ whole genome shotgun (WGS) entry which is preliminary data.</text>
</comment>
<dbReference type="InterPro" id="IPR017441">
    <property type="entry name" value="Protein_kinase_ATP_BS"/>
</dbReference>
<dbReference type="InterPro" id="IPR011009">
    <property type="entry name" value="Kinase-like_dom_sf"/>
</dbReference>
<proteinExistence type="inferred from homology"/>
<evidence type="ECO:0000313" key="10">
    <source>
        <dbReference type="EMBL" id="KAL3811777.1"/>
    </source>
</evidence>
<keyword evidence="1 7" id="KW-0723">Serine/threonine-protein kinase</keyword>
<keyword evidence="4" id="KW-0418">Kinase</keyword>
<keyword evidence="2" id="KW-0808">Transferase</keyword>
<reference evidence="10 11" key="1">
    <citation type="submission" date="2024-10" db="EMBL/GenBank/DDBJ databases">
        <title>Updated reference genomes for cyclostephanoid diatoms.</title>
        <authorList>
            <person name="Roberts W.R."/>
            <person name="Alverson A.J."/>
        </authorList>
    </citation>
    <scope>NUCLEOTIDE SEQUENCE [LARGE SCALE GENOMIC DNA]</scope>
    <source>
        <strain evidence="10 11">AJA228-03</strain>
    </source>
</reference>
<dbReference type="GO" id="GO:0004674">
    <property type="term" value="F:protein serine/threonine kinase activity"/>
    <property type="evidence" value="ECO:0007669"/>
    <property type="project" value="UniProtKB-KW"/>
</dbReference>
<dbReference type="CDD" id="cd05117">
    <property type="entry name" value="STKc_CAMK"/>
    <property type="match status" value="1"/>
</dbReference>
<dbReference type="InterPro" id="IPR050205">
    <property type="entry name" value="CDPK_Ser/Thr_kinases"/>
</dbReference>